<gene>
    <name evidence="7" type="ORF">CHS0354_000807</name>
</gene>
<comment type="caution">
    <text evidence="7">The sequence shown here is derived from an EMBL/GenBank/DDBJ whole genome shotgun (WGS) entry which is preliminary data.</text>
</comment>
<dbReference type="InterPro" id="IPR003439">
    <property type="entry name" value="ABC_transporter-like_ATP-bd"/>
</dbReference>
<dbReference type="PANTHER" id="PTHR42711">
    <property type="entry name" value="ABC TRANSPORTER ATP-BINDING PROTEIN"/>
    <property type="match status" value="1"/>
</dbReference>
<dbReference type="SMART" id="SM00382">
    <property type="entry name" value="AAA"/>
    <property type="match status" value="1"/>
</dbReference>
<dbReference type="InterPro" id="IPR003593">
    <property type="entry name" value="AAA+_ATPase"/>
</dbReference>
<dbReference type="PROSITE" id="PS50893">
    <property type="entry name" value="ABC_TRANSPORTER_2"/>
    <property type="match status" value="1"/>
</dbReference>
<keyword evidence="3" id="KW-0547">Nucleotide-binding</keyword>
<dbReference type="SUPFAM" id="SSF111369">
    <property type="entry name" value="HlyD-like secretion proteins"/>
    <property type="match status" value="1"/>
</dbReference>
<dbReference type="SUPFAM" id="SSF52540">
    <property type="entry name" value="P-loop containing nucleoside triphosphate hydrolases"/>
    <property type="match status" value="1"/>
</dbReference>
<evidence type="ECO:0000256" key="5">
    <source>
        <dbReference type="SAM" id="Coils"/>
    </source>
</evidence>
<protein>
    <recommendedName>
        <fullName evidence="6">ABC transporter domain-containing protein</fullName>
    </recommendedName>
</protein>
<dbReference type="AlphaFoldDB" id="A0AAE0T8H5"/>
<dbReference type="Gene3D" id="1.10.287.470">
    <property type="entry name" value="Helix hairpin bin"/>
    <property type="match status" value="1"/>
</dbReference>
<dbReference type="Pfam" id="PF00005">
    <property type="entry name" value="ABC_tran"/>
    <property type="match status" value="1"/>
</dbReference>
<dbReference type="InterPro" id="IPR050763">
    <property type="entry name" value="ABC_transporter_ATP-binding"/>
</dbReference>
<feature type="coiled-coil region" evidence="5">
    <location>
        <begin position="93"/>
        <end position="151"/>
    </location>
</feature>
<dbReference type="GO" id="GO:0005524">
    <property type="term" value="F:ATP binding"/>
    <property type="evidence" value="ECO:0007669"/>
    <property type="project" value="UniProtKB-KW"/>
</dbReference>
<dbReference type="GO" id="GO:0016887">
    <property type="term" value="F:ATP hydrolysis activity"/>
    <property type="evidence" value="ECO:0007669"/>
    <property type="project" value="InterPro"/>
</dbReference>
<dbReference type="Gene3D" id="2.40.50.100">
    <property type="match status" value="1"/>
</dbReference>
<sequence length="599" mass="66774">MTKGIIKKEIIIAISITFFANACGRGVSYDASGSFEADETIISAEASGMIKSFVIEEGQQLKAGDRVGYIDSVQLYLRKKQLEAQIAALISKKPNVSVQLAALQEQLKTAEKERTRIENLVKGDAATLKQLDDINANLEVIKKQIAAQKSSLDIVSEGMNMDATPLYLQVQQLQDQLSKCKLINPISGTVLTKYVEQNEMVSVGKPLYKIADLSKLTLRVYISGNQLAQVRLNQNVAVFIDDEDGGLKEAQGTVTWISEKAEFTPKTIQTKDERANMVYAMKVKVVNDGSYKIGIMSDIIVNHISKTYNKGEVRAVTDVSFSVEKGELFGLIGPDGAGKTSLIRILTTLLVPDEGRASVNGFDVVMEYKEIRKRVGYMPGKFSLYQDLSVEENLNFFATVFNTTLKANYELIQDIYVHIEPFKNRRAGNLSGGMKQKLALCCALIHRPTVLFLDEPTTGVDTVSRKEFWGMLKRLKQQGITILVSTPYMDEASLCERIALIQSGGIMSINTPEKITKAFPHKLFAIRANQMSRLLSDLRQSIHIQRCYTFGEFHHIMLTRDEDIHLESLLIELAKTGHLNVEVKPVVPTIEDCFINLMN</sequence>
<dbReference type="EMBL" id="JAEAOA010000085">
    <property type="protein sequence ID" value="KAK3605138.1"/>
    <property type="molecule type" value="Genomic_DNA"/>
</dbReference>
<organism evidence="7 8">
    <name type="scientific">Potamilus streckersoni</name>
    <dbReference type="NCBI Taxonomy" id="2493646"/>
    <lineage>
        <taxon>Eukaryota</taxon>
        <taxon>Metazoa</taxon>
        <taxon>Spiralia</taxon>
        <taxon>Lophotrochozoa</taxon>
        <taxon>Mollusca</taxon>
        <taxon>Bivalvia</taxon>
        <taxon>Autobranchia</taxon>
        <taxon>Heteroconchia</taxon>
        <taxon>Palaeoheterodonta</taxon>
        <taxon>Unionida</taxon>
        <taxon>Unionoidea</taxon>
        <taxon>Unionidae</taxon>
        <taxon>Ambleminae</taxon>
        <taxon>Lampsilini</taxon>
        <taxon>Potamilus</taxon>
    </lineage>
</organism>
<dbReference type="Proteomes" id="UP001195483">
    <property type="component" value="Unassembled WGS sequence"/>
</dbReference>
<evidence type="ECO:0000256" key="1">
    <source>
        <dbReference type="ARBA" id="ARBA00005417"/>
    </source>
</evidence>
<name>A0AAE0T8H5_9BIVA</name>
<keyword evidence="5" id="KW-0175">Coiled coil</keyword>
<evidence type="ECO:0000256" key="3">
    <source>
        <dbReference type="ARBA" id="ARBA00022741"/>
    </source>
</evidence>
<reference evidence="7" key="2">
    <citation type="journal article" date="2021" name="Genome Biol. Evol.">
        <title>Developing a high-quality reference genome for a parasitic bivalve with doubly uniparental inheritance (Bivalvia: Unionida).</title>
        <authorList>
            <person name="Smith C.H."/>
        </authorList>
    </citation>
    <scope>NUCLEOTIDE SEQUENCE</scope>
    <source>
        <strain evidence="7">CHS0354</strain>
        <tissue evidence="7">Mantle</tissue>
    </source>
</reference>
<feature type="domain" description="ABC transporter" evidence="6">
    <location>
        <begin position="299"/>
        <end position="528"/>
    </location>
</feature>
<dbReference type="Gene3D" id="3.40.50.300">
    <property type="entry name" value="P-loop containing nucleotide triphosphate hydrolases"/>
    <property type="match status" value="1"/>
</dbReference>
<evidence type="ECO:0000313" key="7">
    <source>
        <dbReference type="EMBL" id="KAK3605138.1"/>
    </source>
</evidence>
<reference evidence="7" key="1">
    <citation type="journal article" date="2021" name="Genome Biol. Evol.">
        <title>A High-Quality Reference Genome for a Parasitic Bivalve with Doubly Uniparental Inheritance (Bivalvia: Unionida).</title>
        <authorList>
            <person name="Smith C.H."/>
        </authorList>
    </citation>
    <scope>NUCLEOTIDE SEQUENCE</scope>
    <source>
        <strain evidence="7">CHS0354</strain>
    </source>
</reference>
<evidence type="ECO:0000256" key="2">
    <source>
        <dbReference type="ARBA" id="ARBA00022448"/>
    </source>
</evidence>
<dbReference type="CDD" id="cd03230">
    <property type="entry name" value="ABC_DR_subfamily_A"/>
    <property type="match status" value="1"/>
</dbReference>
<comment type="similarity">
    <text evidence="1">Belongs to the ABC transporter superfamily.</text>
</comment>
<dbReference type="PROSITE" id="PS00211">
    <property type="entry name" value="ABC_TRANSPORTER_1"/>
    <property type="match status" value="1"/>
</dbReference>
<keyword evidence="2" id="KW-0813">Transport</keyword>
<reference evidence="7" key="3">
    <citation type="submission" date="2023-05" db="EMBL/GenBank/DDBJ databases">
        <authorList>
            <person name="Smith C.H."/>
        </authorList>
    </citation>
    <scope>NUCLEOTIDE SEQUENCE</scope>
    <source>
        <strain evidence="7">CHS0354</strain>
        <tissue evidence="7">Mantle</tissue>
    </source>
</reference>
<dbReference type="InterPro" id="IPR027417">
    <property type="entry name" value="P-loop_NTPase"/>
</dbReference>
<dbReference type="PANTHER" id="PTHR42711:SF5">
    <property type="entry name" value="ABC TRANSPORTER ATP-BINDING PROTEIN NATA"/>
    <property type="match status" value="1"/>
</dbReference>
<evidence type="ECO:0000259" key="6">
    <source>
        <dbReference type="PROSITE" id="PS50893"/>
    </source>
</evidence>
<dbReference type="InterPro" id="IPR017871">
    <property type="entry name" value="ABC_transporter-like_CS"/>
</dbReference>
<keyword evidence="8" id="KW-1185">Reference proteome</keyword>
<dbReference type="Gene3D" id="2.40.30.170">
    <property type="match status" value="1"/>
</dbReference>
<proteinExistence type="inferred from homology"/>
<evidence type="ECO:0000256" key="4">
    <source>
        <dbReference type="ARBA" id="ARBA00022840"/>
    </source>
</evidence>
<keyword evidence="4" id="KW-0067">ATP-binding</keyword>
<accession>A0AAE0T8H5</accession>
<evidence type="ECO:0000313" key="8">
    <source>
        <dbReference type="Proteomes" id="UP001195483"/>
    </source>
</evidence>